<organism evidence="2">
    <name type="scientific">uncultured Caudovirales phage</name>
    <dbReference type="NCBI Taxonomy" id="2100421"/>
    <lineage>
        <taxon>Viruses</taxon>
        <taxon>Duplodnaviria</taxon>
        <taxon>Heunggongvirae</taxon>
        <taxon>Uroviricota</taxon>
        <taxon>Caudoviricetes</taxon>
        <taxon>Peduoviridae</taxon>
        <taxon>Maltschvirus</taxon>
        <taxon>Maltschvirus maltsch</taxon>
    </lineage>
</organism>
<feature type="transmembrane region" description="Helical" evidence="1">
    <location>
        <begin position="6"/>
        <end position="24"/>
    </location>
</feature>
<keyword evidence="1" id="KW-0812">Transmembrane</keyword>
<sequence>MSTEHLIVGLTGIGYLIVGVLQWTKGEISNGMIWTGYAFAQVGLWMNIK</sequence>
<name>A0A6J5LYB3_9CAUD</name>
<accession>A0A6J5LYB3</accession>
<evidence type="ECO:0000256" key="1">
    <source>
        <dbReference type="SAM" id="Phobius"/>
    </source>
</evidence>
<dbReference type="EMBL" id="LR796364">
    <property type="protein sequence ID" value="CAB4138852.1"/>
    <property type="molecule type" value="Genomic_DNA"/>
</dbReference>
<protein>
    <submittedName>
        <fullName evidence="2">Uncharacterized protein</fullName>
    </submittedName>
</protein>
<proteinExistence type="predicted"/>
<keyword evidence="1" id="KW-0472">Membrane</keyword>
<keyword evidence="1" id="KW-1133">Transmembrane helix</keyword>
<gene>
    <name evidence="2" type="ORF">UFOVP348_10</name>
</gene>
<evidence type="ECO:0000313" key="2">
    <source>
        <dbReference type="EMBL" id="CAB4138852.1"/>
    </source>
</evidence>
<reference evidence="2" key="1">
    <citation type="submission" date="2020-04" db="EMBL/GenBank/DDBJ databases">
        <authorList>
            <person name="Chiriac C."/>
            <person name="Salcher M."/>
            <person name="Ghai R."/>
            <person name="Kavagutti S V."/>
        </authorList>
    </citation>
    <scope>NUCLEOTIDE SEQUENCE</scope>
</reference>